<dbReference type="SMART" id="SM00139">
    <property type="entry name" value="MyTH4"/>
    <property type="match status" value="1"/>
</dbReference>
<evidence type="ECO:0008006" key="9">
    <source>
        <dbReference type="Google" id="ProtNLM"/>
    </source>
</evidence>
<feature type="domain" description="PH" evidence="4">
    <location>
        <begin position="427"/>
        <end position="521"/>
    </location>
</feature>
<evidence type="ECO:0000259" key="5">
    <source>
        <dbReference type="PROSITE" id="PS50057"/>
    </source>
</evidence>
<gene>
    <name evidence="7" type="ORF">TCAL_01002</name>
</gene>
<evidence type="ECO:0000313" key="8">
    <source>
        <dbReference type="Proteomes" id="UP000318571"/>
    </source>
</evidence>
<dbReference type="Pfam" id="PF00373">
    <property type="entry name" value="FERM_M"/>
    <property type="match status" value="1"/>
</dbReference>
<reference evidence="7 8" key="1">
    <citation type="journal article" date="2018" name="Nat. Ecol. Evol.">
        <title>Genomic signatures of mitonuclear coevolution across populations of Tigriopus californicus.</title>
        <authorList>
            <person name="Barreto F.S."/>
            <person name="Watson E.T."/>
            <person name="Lima T.G."/>
            <person name="Willett C.S."/>
            <person name="Edmands S."/>
            <person name="Li W."/>
            <person name="Burton R.S."/>
        </authorList>
    </citation>
    <scope>NUCLEOTIDE SEQUENCE [LARGE SCALE GENOMIC DNA]</scope>
    <source>
        <strain evidence="7 8">San Diego</strain>
    </source>
</reference>
<dbReference type="Pfam" id="PF00784">
    <property type="entry name" value="MyTH4"/>
    <property type="match status" value="1"/>
</dbReference>
<feature type="compositionally biased region" description="Low complexity" evidence="3">
    <location>
        <begin position="247"/>
        <end position="256"/>
    </location>
</feature>
<dbReference type="InterPro" id="IPR000299">
    <property type="entry name" value="FERM_domain"/>
</dbReference>
<dbReference type="InterPro" id="IPR011993">
    <property type="entry name" value="PH-like_dom_sf"/>
</dbReference>
<dbReference type="GO" id="GO:0048731">
    <property type="term" value="P:system development"/>
    <property type="evidence" value="ECO:0007669"/>
    <property type="project" value="UniProtKB-ARBA"/>
</dbReference>
<feature type="compositionally biased region" description="Gly residues" evidence="3">
    <location>
        <begin position="192"/>
        <end position="209"/>
    </location>
</feature>
<feature type="compositionally biased region" description="Polar residues" evidence="3">
    <location>
        <begin position="1330"/>
        <end position="1339"/>
    </location>
</feature>
<evidence type="ECO:0000259" key="4">
    <source>
        <dbReference type="PROSITE" id="PS50003"/>
    </source>
</evidence>
<dbReference type="InterPro" id="IPR035963">
    <property type="entry name" value="FERM_2"/>
</dbReference>
<evidence type="ECO:0000256" key="3">
    <source>
        <dbReference type="SAM" id="MobiDB-lite"/>
    </source>
</evidence>
<dbReference type="CDD" id="cd17094">
    <property type="entry name" value="FERM_F1_Max1_like"/>
    <property type="match status" value="1"/>
</dbReference>
<dbReference type="GO" id="GO:0071944">
    <property type="term" value="C:cell periphery"/>
    <property type="evidence" value="ECO:0007669"/>
    <property type="project" value="UniProtKB-ARBA"/>
</dbReference>
<keyword evidence="1" id="KW-0677">Repeat</keyword>
<dbReference type="PROSITE" id="PS50057">
    <property type="entry name" value="FERM_3"/>
    <property type="match status" value="1"/>
</dbReference>
<sequence length="1370" mass="150465">MFFSPQQGGPASSATLREGSRASKSRDSRVDSGSVDLETPQSEASSKSPLDALGEALGGDGMALNDYRPIPPPRSKLVSQLTSSPNSNRKTSRPESECILSSTGEMNASNTSGLLASLASQNGSNLPDKHRSLHVPAVPLEGKKLSKKKTKPLVMSDELHDYSEIYTPSNEEDKAGAWPDAESMSTAESSGGRTGSGDSGLTGLSGGTGTDVDQERPPPRPLHRYPSWENRIYEVAKEGVSGDQIDNTRNNNENRNSALLSGGYGDEINVPVYASLKGRASQIRSVPFTGDSSDSSDGEDNVDTGRGTSSRTTTASSTSGDISLTSPRNAVIGSTSPSPFKFTSTNTLTVMGTANLTSFSPIVTAVTSKSCSAGKLDTSASSDISNDYALPPDANLLDPDLGTAYHLASSTRLSCIESPRKLGGEKTLEKSGYLTKLGGKIKSWKRRYFVLKNGTLSYWKSLHDTHRKPQGLILLDESCRVSRTEGSNTFEIATANKTFYLTADSHSLVEEWVRVLQNVIQRNALKLLLSRDDQKPTLQGWLVKVKHGHAKKCWCVLLGKMFIYFRSTHDQAPTGQINMRDTHVEEVEHISDSDSDETEDGLGDKSSELTIGIFPNHVQQDPTYLIFGNKYEKEKWLYQLTVVSGGNPKAGTQFEQLVQKLMEEDGDPNSALWRHPLLVYSKDPITSPLTTFTSDTLQAEALKLFKSLQLFTSVVMDSAGIDYHVMLAANAFQQCLDVPELQPELLCALIKQTARVPSGHASSGGLTKQGGVQVKKHSSNIKHPRVSFASPHALFESFLMNATQLFTCDANSAQKSSSTIGSSPSSPTIMGGDSKSNPSNCVFIQGWMLMSLAVSIFVPKDSKILWFLRTHFKRNKNSKTESGKYAAYCNRALERAVYKGHRQARPSRMEVLSILLKNPHQHSLPHALPVHFLNDTYQVVGFDGSTTIAEFMSQLNQDIGCRPGEQSGFAIYSDDPIDTDVDHALHLDEKVCDVISRWETALREKGLGKFENKRVIRFSYRNRMYWRRNVSGEGDRERLLLAYQVSKQIVNGQFPLNKDLAFELTALMAQIHFGDLNKEKTSKFAPEALERFYPSRYLDGIPANSDERNAFQQYLMEKWTSLKGKTTSDCVRIFLTCTRKWQFFGAKLFQVQVIEFSCGNASFSRNSLILPSNAVTENERSDVWLAVHEDGISVLDYTSMQFQVRYSYDSIVTFGGCQDDFMLVISSEDLATGSASNDGISNADSGTTPTVKLLFQTRKPEILEITLLIADYMNMIGRNNPGVLTAPATPKLSSLSRNQSTRSSMRNPGSTVPNTPRLDHRSTDCLIRASTLTTTSSSGPEHHSTTISTSTTTTPKLQMKKRHQFDSGVA</sequence>
<name>A0A553P3V3_TIGCA</name>
<dbReference type="InterPro" id="IPR000857">
    <property type="entry name" value="MyTH4_dom"/>
</dbReference>
<feature type="region of interest" description="Disordered" evidence="3">
    <location>
        <begin position="1284"/>
        <end position="1370"/>
    </location>
</feature>
<dbReference type="PROSITE" id="PS50003">
    <property type="entry name" value="PH_DOMAIN"/>
    <property type="match status" value="2"/>
</dbReference>
<evidence type="ECO:0000259" key="6">
    <source>
        <dbReference type="PROSITE" id="PS51016"/>
    </source>
</evidence>
<dbReference type="Proteomes" id="UP000318571">
    <property type="component" value="Chromosome 7"/>
</dbReference>
<dbReference type="SMART" id="SM00295">
    <property type="entry name" value="B41"/>
    <property type="match status" value="1"/>
</dbReference>
<feature type="compositionally biased region" description="Polar residues" evidence="3">
    <location>
        <begin position="1305"/>
        <end position="1314"/>
    </location>
</feature>
<dbReference type="Pfam" id="PF00169">
    <property type="entry name" value="PH"/>
    <property type="match status" value="2"/>
</dbReference>
<dbReference type="Pfam" id="PF21989">
    <property type="entry name" value="RA_2"/>
    <property type="match status" value="1"/>
</dbReference>
<feature type="compositionally biased region" description="Low complexity" evidence="3">
    <location>
        <begin position="1292"/>
        <end position="1304"/>
    </location>
</feature>
<dbReference type="SUPFAM" id="SSF47031">
    <property type="entry name" value="Second domain of FERM"/>
    <property type="match status" value="1"/>
</dbReference>
<dbReference type="OMA" id="NSMRLII"/>
<dbReference type="PANTHER" id="PTHR22903:SF8">
    <property type="entry name" value="MAX-1A"/>
    <property type="match status" value="1"/>
</dbReference>
<dbReference type="InterPro" id="IPR014352">
    <property type="entry name" value="FERM/acyl-CoA-bd_prot_sf"/>
</dbReference>
<dbReference type="InterPro" id="IPR038185">
    <property type="entry name" value="MyTH4_dom_sf"/>
</dbReference>
<proteinExistence type="predicted"/>
<feature type="domain" description="FERM" evidence="5">
    <location>
        <begin position="926"/>
        <end position="1280"/>
    </location>
</feature>
<dbReference type="SUPFAM" id="SSF50729">
    <property type="entry name" value="PH domain-like"/>
    <property type="match status" value="2"/>
</dbReference>
<feature type="compositionally biased region" description="Basic and acidic residues" evidence="3">
    <location>
        <begin position="18"/>
        <end position="30"/>
    </location>
</feature>
<feature type="compositionally biased region" description="Polar residues" evidence="3">
    <location>
        <begin position="99"/>
        <end position="125"/>
    </location>
</feature>
<dbReference type="GO" id="GO:0009887">
    <property type="term" value="P:animal organ morphogenesis"/>
    <property type="evidence" value="ECO:0007669"/>
    <property type="project" value="UniProtKB-ARBA"/>
</dbReference>
<dbReference type="GO" id="GO:0005856">
    <property type="term" value="C:cytoskeleton"/>
    <property type="evidence" value="ECO:0007669"/>
    <property type="project" value="InterPro"/>
</dbReference>
<dbReference type="CDD" id="cd13282">
    <property type="entry name" value="PH1_PLEKHH1_PLEKHH2"/>
    <property type="match status" value="1"/>
</dbReference>
<feature type="compositionally biased region" description="Polar residues" evidence="3">
    <location>
        <begin position="39"/>
        <end position="48"/>
    </location>
</feature>
<dbReference type="Gene3D" id="3.10.20.90">
    <property type="entry name" value="Phosphatidylinositol 3-kinase Catalytic Subunit, Chain A, domain 1"/>
    <property type="match status" value="1"/>
</dbReference>
<comment type="caution">
    <text evidence="7">The sequence shown here is derived from an EMBL/GenBank/DDBJ whole genome shotgun (WGS) entry which is preliminary data.</text>
</comment>
<dbReference type="PROSITE" id="PS51016">
    <property type="entry name" value="MYTH4"/>
    <property type="match status" value="1"/>
</dbReference>
<feature type="region of interest" description="Disordered" evidence="3">
    <location>
        <begin position="1"/>
        <end position="131"/>
    </location>
</feature>
<dbReference type="Gene3D" id="2.30.29.30">
    <property type="entry name" value="Pleckstrin-homology domain (PH domain)/Phosphotyrosine-binding domain (PTB)"/>
    <property type="match status" value="3"/>
</dbReference>
<feature type="region of interest" description="Disordered" evidence="3">
    <location>
        <begin position="285"/>
        <end position="338"/>
    </location>
</feature>
<feature type="compositionally biased region" description="Low complexity" evidence="3">
    <location>
        <begin position="304"/>
        <end position="320"/>
    </location>
</feature>
<evidence type="ECO:0000256" key="2">
    <source>
        <dbReference type="ARBA" id="ARBA00023054"/>
    </source>
</evidence>
<accession>A0A553P3V3</accession>
<evidence type="ECO:0000256" key="1">
    <source>
        <dbReference type="ARBA" id="ARBA00022737"/>
    </source>
</evidence>
<dbReference type="FunFam" id="2.30.29.30:FF:000286">
    <property type="entry name" value="PH-protein kinase domain containing protein"/>
    <property type="match status" value="1"/>
</dbReference>
<feature type="domain" description="PH" evidence="4">
    <location>
        <begin position="535"/>
        <end position="645"/>
    </location>
</feature>
<dbReference type="Gene3D" id="1.20.80.10">
    <property type="match status" value="2"/>
</dbReference>
<dbReference type="Gene3D" id="1.25.40.530">
    <property type="entry name" value="MyTH4 domain"/>
    <property type="match status" value="1"/>
</dbReference>
<keyword evidence="2" id="KW-0175">Coiled coil</keyword>
<dbReference type="PANTHER" id="PTHR22903">
    <property type="entry name" value="PLEKHH PROTEIN"/>
    <property type="match status" value="1"/>
</dbReference>
<feature type="compositionally biased region" description="Polar residues" evidence="3">
    <location>
        <begin position="77"/>
        <end position="89"/>
    </location>
</feature>
<feature type="compositionally biased region" description="Polar residues" evidence="3">
    <location>
        <begin position="1"/>
        <end position="15"/>
    </location>
</feature>
<dbReference type="InterPro" id="IPR019749">
    <property type="entry name" value="Band_41_domain"/>
</dbReference>
<dbReference type="EMBL" id="VCGU01000008">
    <property type="protein sequence ID" value="TRY72361.1"/>
    <property type="molecule type" value="Genomic_DNA"/>
</dbReference>
<feature type="domain" description="MyTH4" evidence="6">
    <location>
        <begin position="680"/>
        <end position="915"/>
    </location>
</feature>
<dbReference type="SMART" id="SM00233">
    <property type="entry name" value="PH"/>
    <property type="match status" value="2"/>
</dbReference>
<dbReference type="InterPro" id="IPR001849">
    <property type="entry name" value="PH_domain"/>
</dbReference>
<feature type="compositionally biased region" description="Low complexity" evidence="3">
    <location>
        <begin position="1345"/>
        <end position="1354"/>
    </location>
</feature>
<organism evidence="7 8">
    <name type="scientific">Tigriopus californicus</name>
    <name type="common">Marine copepod</name>
    <dbReference type="NCBI Taxonomy" id="6832"/>
    <lineage>
        <taxon>Eukaryota</taxon>
        <taxon>Metazoa</taxon>
        <taxon>Ecdysozoa</taxon>
        <taxon>Arthropoda</taxon>
        <taxon>Crustacea</taxon>
        <taxon>Multicrustacea</taxon>
        <taxon>Hexanauplia</taxon>
        <taxon>Copepoda</taxon>
        <taxon>Harpacticoida</taxon>
        <taxon>Harpacticidae</taxon>
        <taxon>Tigriopus</taxon>
    </lineage>
</organism>
<dbReference type="CDD" id="cd00821">
    <property type="entry name" value="PH"/>
    <property type="match status" value="1"/>
</dbReference>
<protein>
    <recommendedName>
        <fullName evidence="9">PH domain-containing protein</fullName>
    </recommendedName>
</protein>
<feature type="region of interest" description="Disordered" evidence="3">
    <location>
        <begin position="165"/>
        <end position="264"/>
    </location>
</feature>
<evidence type="ECO:0000313" key="7">
    <source>
        <dbReference type="EMBL" id="TRY72361.1"/>
    </source>
</evidence>
<keyword evidence="8" id="KW-1185">Reference proteome</keyword>
<dbReference type="InterPro" id="IPR019748">
    <property type="entry name" value="FERM_central"/>
</dbReference>